<dbReference type="EMBL" id="BQNB010016982">
    <property type="protein sequence ID" value="GJT58021.1"/>
    <property type="molecule type" value="Genomic_DNA"/>
</dbReference>
<name>A0ABQ5F3V9_9ASTR</name>
<proteinExistence type="predicted"/>
<protein>
    <submittedName>
        <fullName evidence="1">Uncharacterized protein</fullName>
    </submittedName>
</protein>
<dbReference type="Proteomes" id="UP001151760">
    <property type="component" value="Unassembled WGS sequence"/>
</dbReference>
<evidence type="ECO:0000313" key="2">
    <source>
        <dbReference type="Proteomes" id="UP001151760"/>
    </source>
</evidence>
<accession>A0ABQ5F3V9</accession>
<keyword evidence="2" id="KW-1185">Reference proteome</keyword>
<reference evidence="1" key="1">
    <citation type="journal article" date="2022" name="Int. J. Mol. Sci.">
        <title>Draft Genome of Tanacetum Coccineum: Genomic Comparison of Closely Related Tanacetum-Family Plants.</title>
        <authorList>
            <person name="Yamashiro T."/>
            <person name="Shiraishi A."/>
            <person name="Nakayama K."/>
            <person name="Satake H."/>
        </authorList>
    </citation>
    <scope>NUCLEOTIDE SEQUENCE</scope>
</reference>
<evidence type="ECO:0000313" key="1">
    <source>
        <dbReference type="EMBL" id="GJT58021.1"/>
    </source>
</evidence>
<reference evidence="1" key="2">
    <citation type="submission" date="2022-01" db="EMBL/GenBank/DDBJ databases">
        <authorList>
            <person name="Yamashiro T."/>
            <person name="Shiraishi A."/>
            <person name="Satake H."/>
            <person name="Nakayama K."/>
        </authorList>
    </citation>
    <scope>NUCLEOTIDE SEQUENCE</scope>
</reference>
<sequence>MDLESTQNNAFAKLSLLKQEDGNSFKPVAQTTTNADGTSTSTIPGAVTAEKKIQKKNDLKACSILMMTLPRTKYCLY</sequence>
<comment type="caution">
    <text evidence="1">The sequence shown here is derived from an EMBL/GenBank/DDBJ whole genome shotgun (WGS) entry which is preliminary data.</text>
</comment>
<gene>
    <name evidence="1" type="ORF">Tco_0993075</name>
</gene>
<organism evidence="1 2">
    <name type="scientific">Tanacetum coccineum</name>
    <dbReference type="NCBI Taxonomy" id="301880"/>
    <lineage>
        <taxon>Eukaryota</taxon>
        <taxon>Viridiplantae</taxon>
        <taxon>Streptophyta</taxon>
        <taxon>Embryophyta</taxon>
        <taxon>Tracheophyta</taxon>
        <taxon>Spermatophyta</taxon>
        <taxon>Magnoliopsida</taxon>
        <taxon>eudicotyledons</taxon>
        <taxon>Gunneridae</taxon>
        <taxon>Pentapetalae</taxon>
        <taxon>asterids</taxon>
        <taxon>campanulids</taxon>
        <taxon>Asterales</taxon>
        <taxon>Asteraceae</taxon>
        <taxon>Asteroideae</taxon>
        <taxon>Anthemideae</taxon>
        <taxon>Anthemidinae</taxon>
        <taxon>Tanacetum</taxon>
    </lineage>
</organism>